<dbReference type="GO" id="GO:0016757">
    <property type="term" value="F:glycosyltransferase activity"/>
    <property type="evidence" value="ECO:0007669"/>
    <property type="project" value="UniProtKB-KW"/>
</dbReference>
<evidence type="ECO:0000256" key="3">
    <source>
        <dbReference type="ARBA" id="ARBA00022989"/>
    </source>
</evidence>
<sequence>MRVVWAFWVFNLATSATYILNDVMDAKRDRLHPIKKNRPIAKGELSSIIALGLAILLSITSLIWAEAISHVFFLLILTYFVLQIAYSFGLKNIHIVDILIIATGFIIRVYSGAFIIDAHLSVWFLLCVVSVALFLASGKRRAELGALGSATQTRISLQGYSTELLDSYVTMFGNAAWMSWALYTFFESPRATVPFWLILAEVSRTTTIAKLLMITIPVTIFGIMRYQSLIFEGRTEAPEKLLLKDKALVGSVIIWVTMVIWVLYGGIALI</sequence>
<proteinExistence type="predicted"/>
<comment type="caution">
    <text evidence="6">The sequence shown here is derived from an EMBL/GenBank/DDBJ whole genome shotgun (WGS) entry which is preliminary data.</text>
</comment>
<protein>
    <submittedName>
        <fullName evidence="6">Phosphoribose diphosphate:decaprenyl-phosphate phosphoribosyltransferase</fullName>
    </submittedName>
</protein>
<dbReference type="InterPro" id="IPR000537">
    <property type="entry name" value="UbiA_prenyltransferase"/>
</dbReference>
<evidence type="ECO:0000256" key="2">
    <source>
        <dbReference type="ARBA" id="ARBA00022692"/>
    </source>
</evidence>
<evidence type="ECO:0000313" key="6">
    <source>
        <dbReference type="EMBL" id="KKS97464.1"/>
    </source>
</evidence>
<feature type="transmembrane region" description="Helical" evidence="5">
    <location>
        <begin position="45"/>
        <end position="65"/>
    </location>
</feature>
<keyword evidence="3 5" id="KW-1133">Transmembrane helix</keyword>
<dbReference type="GO" id="GO:0016020">
    <property type="term" value="C:membrane"/>
    <property type="evidence" value="ECO:0007669"/>
    <property type="project" value="UniProtKB-SubCell"/>
</dbReference>
<feature type="transmembrane region" description="Helical" evidence="5">
    <location>
        <begin position="206"/>
        <end position="226"/>
    </location>
</feature>
<dbReference type="Gene3D" id="1.10.357.140">
    <property type="entry name" value="UbiA prenyltransferase"/>
    <property type="match status" value="1"/>
</dbReference>
<dbReference type="AlphaFoldDB" id="A0A0G1DIE7"/>
<accession>A0A0G1DIE7</accession>
<keyword evidence="6" id="KW-0328">Glycosyltransferase</keyword>
<comment type="subcellular location">
    <subcellularLocation>
        <location evidence="1">Membrane</location>
        <topology evidence="1">Multi-pass membrane protein</topology>
    </subcellularLocation>
</comment>
<dbReference type="Proteomes" id="UP000034090">
    <property type="component" value="Unassembled WGS sequence"/>
</dbReference>
<feature type="transmembrane region" description="Helical" evidence="5">
    <location>
        <begin position="247"/>
        <end position="267"/>
    </location>
</feature>
<dbReference type="STRING" id="1618578.UV74_C0013G0586"/>
<evidence type="ECO:0000256" key="4">
    <source>
        <dbReference type="ARBA" id="ARBA00023136"/>
    </source>
</evidence>
<gene>
    <name evidence="6" type="ORF">UV74_C0013G0586</name>
</gene>
<keyword evidence="4 5" id="KW-0472">Membrane</keyword>
<evidence type="ECO:0000313" key="7">
    <source>
        <dbReference type="Proteomes" id="UP000034090"/>
    </source>
</evidence>
<keyword evidence="2 5" id="KW-0812">Transmembrane</keyword>
<reference evidence="6 7" key="1">
    <citation type="journal article" date="2015" name="Nature">
        <title>rRNA introns, odd ribosomes, and small enigmatic genomes across a large radiation of phyla.</title>
        <authorList>
            <person name="Brown C.T."/>
            <person name="Hug L.A."/>
            <person name="Thomas B.C."/>
            <person name="Sharon I."/>
            <person name="Castelle C.J."/>
            <person name="Singh A."/>
            <person name="Wilkins M.J."/>
            <person name="Williams K.H."/>
            <person name="Banfield J.F."/>
        </authorList>
    </citation>
    <scope>NUCLEOTIDE SEQUENCE [LARGE SCALE GENOMIC DNA]</scope>
</reference>
<dbReference type="InterPro" id="IPR044878">
    <property type="entry name" value="UbiA_sf"/>
</dbReference>
<feature type="transmembrane region" description="Helical" evidence="5">
    <location>
        <begin position="6"/>
        <end position="24"/>
    </location>
</feature>
<evidence type="ECO:0000256" key="5">
    <source>
        <dbReference type="SAM" id="Phobius"/>
    </source>
</evidence>
<dbReference type="Pfam" id="PF01040">
    <property type="entry name" value="UbiA"/>
    <property type="match status" value="1"/>
</dbReference>
<dbReference type="EMBL" id="LCFQ01000013">
    <property type="protein sequence ID" value="KKS97464.1"/>
    <property type="molecule type" value="Genomic_DNA"/>
</dbReference>
<feature type="transmembrane region" description="Helical" evidence="5">
    <location>
        <begin position="71"/>
        <end position="88"/>
    </location>
</feature>
<evidence type="ECO:0000256" key="1">
    <source>
        <dbReference type="ARBA" id="ARBA00004141"/>
    </source>
</evidence>
<name>A0A0G1DIE7_9BACT</name>
<dbReference type="CDD" id="cd13963">
    <property type="entry name" value="PT_UbiA_2"/>
    <property type="match status" value="1"/>
</dbReference>
<dbReference type="GO" id="GO:0016765">
    <property type="term" value="F:transferase activity, transferring alkyl or aryl (other than methyl) groups"/>
    <property type="evidence" value="ECO:0007669"/>
    <property type="project" value="InterPro"/>
</dbReference>
<feature type="transmembrane region" description="Helical" evidence="5">
    <location>
        <begin position="95"/>
        <end position="116"/>
    </location>
</feature>
<feature type="transmembrane region" description="Helical" evidence="5">
    <location>
        <begin position="122"/>
        <end position="138"/>
    </location>
</feature>
<keyword evidence="6" id="KW-0808">Transferase</keyword>
<organism evidence="6 7">
    <name type="scientific">Candidatus Woesebacteria bacterium GW2011_GWB1_43_14</name>
    <dbReference type="NCBI Taxonomy" id="1618578"/>
    <lineage>
        <taxon>Bacteria</taxon>
        <taxon>Candidatus Woeseibacteriota</taxon>
    </lineage>
</organism>